<dbReference type="InterPro" id="IPR011009">
    <property type="entry name" value="Kinase-like_dom_sf"/>
</dbReference>
<dbReference type="Gene3D" id="1.10.510.10">
    <property type="entry name" value="Transferase(Phosphotransferase) domain 1"/>
    <property type="match status" value="1"/>
</dbReference>
<accession>A0A1B8B0D6</accession>
<proteinExistence type="predicted"/>
<dbReference type="OMA" id="CHVINGE"/>
<evidence type="ECO:0000313" key="3">
    <source>
        <dbReference type="Proteomes" id="UP000091967"/>
    </source>
</evidence>
<name>A0A1B8B0D6_FUSPO</name>
<feature type="domain" description="Protein kinase" evidence="1">
    <location>
        <begin position="30"/>
        <end position="307"/>
    </location>
</feature>
<dbReference type="EMBL" id="LYXU01000001">
    <property type="protein sequence ID" value="OBS26198.1"/>
    <property type="molecule type" value="Genomic_DNA"/>
</dbReference>
<dbReference type="PROSITE" id="PS50011">
    <property type="entry name" value="PROTEIN_KINASE_DOM"/>
    <property type="match status" value="1"/>
</dbReference>
<dbReference type="GO" id="GO:0004672">
    <property type="term" value="F:protein kinase activity"/>
    <property type="evidence" value="ECO:0007669"/>
    <property type="project" value="InterPro"/>
</dbReference>
<dbReference type="GO" id="GO:0005524">
    <property type="term" value="F:ATP binding"/>
    <property type="evidence" value="ECO:0007669"/>
    <property type="project" value="InterPro"/>
</dbReference>
<organism evidence="2 3">
    <name type="scientific">Fusarium poae</name>
    <dbReference type="NCBI Taxonomy" id="36050"/>
    <lineage>
        <taxon>Eukaryota</taxon>
        <taxon>Fungi</taxon>
        <taxon>Dikarya</taxon>
        <taxon>Ascomycota</taxon>
        <taxon>Pezizomycotina</taxon>
        <taxon>Sordariomycetes</taxon>
        <taxon>Hypocreomycetidae</taxon>
        <taxon>Hypocreales</taxon>
        <taxon>Nectriaceae</taxon>
        <taxon>Fusarium</taxon>
    </lineage>
</organism>
<dbReference type="InterPro" id="IPR000719">
    <property type="entry name" value="Prot_kinase_dom"/>
</dbReference>
<protein>
    <recommendedName>
        <fullName evidence="1">Protein kinase domain-containing protein</fullName>
    </recommendedName>
</protein>
<comment type="caution">
    <text evidence="2">The sequence shown here is derived from an EMBL/GenBank/DDBJ whole genome shotgun (WGS) entry which is preliminary data.</text>
</comment>
<evidence type="ECO:0000259" key="1">
    <source>
        <dbReference type="PROSITE" id="PS50011"/>
    </source>
</evidence>
<dbReference type="SUPFAM" id="SSF56112">
    <property type="entry name" value="Protein kinase-like (PK-like)"/>
    <property type="match status" value="1"/>
</dbReference>
<reference evidence="2 3" key="1">
    <citation type="submission" date="2016-06" db="EMBL/GenBank/DDBJ databases">
        <title>Living apart together: crosstalk between the core and supernumerary genomes in a fungal plant pathogen.</title>
        <authorList>
            <person name="Vanheule A."/>
            <person name="Audenaert K."/>
            <person name="Warris S."/>
            <person name="Van De Geest H."/>
            <person name="Schijlen E."/>
            <person name="Hofte M."/>
            <person name="De Saeger S."/>
            <person name="Haesaert G."/>
            <person name="Waalwijk C."/>
            <person name="Van Der Lee T."/>
        </authorList>
    </citation>
    <scope>NUCLEOTIDE SEQUENCE [LARGE SCALE GENOMIC DNA]</scope>
    <source>
        <strain evidence="2 3">2516</strain>
    </source>
</reference>
<dbReference type="STRING" id="36050.A0A1B8B0D6"/>
<dbReference type="Proteomes" id="UP000091967">
    <property type="component" value="Unassembled WGS sequence"/>
</dbReference>
<keyword evidence="3" id="KW-1185">Reference proteome</keyword>
<dbReference type="AlphaFoldDB" id="A0A1B8B0D6"/>
<gene>
    <name evidence="2" type="ORF">FPOA_00139</name>
</gene>
<dbReference type="Pfam" id="PF00069">
    <property type="entry name" value="Pkinase"/>
    <property type="match status" value="1"/>
</dbReference>
<sequence length="307" mass="35266">MLEDEALVSPPTLEVVTACHVSNAQDEFLYTESTVRVNGEYHFVMEIYQWFDLDDLVNLDFSQLDLTGLILEEIPDKVALAMADSFAIESIKAIPIPVENICPRFTSSLTTAPRRIMDNNCFFKYARLDRKAAEPNNRIKEIVLMEAKACEVLMKHPHPNVAKYWGCYVVDGRIRALCYQKYIMTLKQRKKTGIRLNVPKCLRGIRDGICHMHSLGLIHNDINPSNIMIDEFDNPVIIDFDSCTCQGEKVVKGWTRNWCIEGAELSSPENDFYGLRKIEEYLLRPEQEVMNSYEDIEGELEGMRTQV</sequence>
<evidence type="ECO:0000313" key="2">
    <source>
        <dbReference type="EMBL" id="OBS26198.1"/>
    </source>
</evidence>